<evidence type="ECO:0000256" key="2">
    <source>
        <dbReference type="ARBA" id="ARBA00022737"/>
    </source>
</evidence>
<evidence type="ECO:0000256" key="4">
    <source>
        <dbReference type="SAM" id="SignalP"/>
    </source>
</evidence>
<feature type="compositionally biased region" description="Low complexity" evidence="3">
    <location>
        <begin position="86"/>
        <end position="125"/>
    </location>
</feature>
<evidence type="ECO:0000313" key="10">
    <source>
        <dbReference type="Proteomes" id="UP000728106"/>
    </source>
</evidence>
<dbReference type="InterPro" id="IPR022263">
    <property type="entry name" value="KxYKxGKxW"/>
</dbReference>
<name>A0AA40YSC4_WEICO</name>
<reference evidence="9 10" key="2">
    <citation type="journal article" date="2021" name="Int. J. Food Microbiol.">
        <title>Safety demonstration of a microbial species for use in the food chain: Weissella confusa.</title>
        <authorList>
            <person name="Bourdichon F."/>
            <person name="Patrone V."/>
            <person name="Fontana A."/>
            <person name="Milani G."/>
            <person name="Morelli L."/>
        </authorList>
    </citation>
    <scope>NUCLEOTIDE SEQUENCE [LARGE SCALE GENOMIC DNA]</scope>
    <source>
        <strain evidence="8">CCUG 30943</strain>
        <strain evidence="9 10">CCUG 43002</strain>
    </source>
</reference>
<feature type="region of interest" description="Disordered" evidence="3">
    <location>
        <begin position="46"/>
        <end position="70"/>
    </location>
</feature>
<feature type="compositionally biased region" description="Low complexity" evidence="3">
    <location>
        <begin position="134"/>
        <end position="153"/>
    </location>
</feature>
<feature type="compositionally biased region" description="Polar residues" evidence="3">
    <location>
        <begin position="1705"/>
        <end position="1721"/>
    </location>
</feature>
<evidence type="ECO:0000256" key="1">
    <source>
        <dbReference type="ARBA" id="ARBA00022729"/>
    </source>
</evidence>
<dbReference type="RefSeq" id="WP_199412473.1">
    <property type="nucleotide sequence ID" value="NZ_JAAOCP010000014.1"/>
</dbReference>
<evidence type="ECO:0000259" key="5">
    <source>
        <dbReference type="Pfam" id="PF06458"/>
    </source>
</evidence>
<evidence type="ECO:0000256" key="3">
    <source>
        <dbReference type="SAM" id="MobiDB-lite"/>
    </source>
</evidence>
<sequence length="5558" mass="591609">MKMNLQKNMFDRRLRYKMYKDGKKWVFASMATLSLIGAFLAGGTAHADDQDVDHSQTVDTSEQGNAPNSESVVVLSATPASSDATSEIVASSASEASSSAQTSSADAKGETSASLSAQSEALQSSDARTGETRSVASETSATSSVATSSVASSASQASSAASSTASSTAVSSVASSAAGASYSVDSAKSVAVVVTSIVAEMHSVAAADSAAIAASTTDNVVRNTAMEALVAHVVEEASGVAQSLNSAQYQADHVKVEYANMLMMTVYNVVNNMTFELQQAIQMAAADKRGVQEDVLERAQTAYVNLDVSRFNASAKLSAYGDLIVDAPTNQFAKVVADLKATGLYDDFRFVVDPVLDIAINNATNATTDAGKTDKANILGYNATQIYNEFVTGGTASKTTTSTAKEGTGLTTWTSNPSDDPTTTKKDGYANPMTAKNMTDSEIQDQLNSTQITADSKDDTQYYNLTGVKTSSGYEAAVKPVAGNVTYKYQMSLSGNFTITGKFFMSNHSDSRVTKLPTVAGQQNAFQGGAAYPAGDFLGLFLSPTDPGTVGGTNGDLGIGGLPDAVAFGIDFFYNSNKGDQQFGGYTNETALKNNYPVVGFRTTDSTGTLTNGSTTGTYSGAGYSGTGGLMYTKNTSSGSTYSSTTQNTVPQSILTTGLPYFLSYDAKTHILTASLPKPGSDSTPDASTDYVTWQYKLSDALLARGVLSIGLLGVTGGNGAVMQASIDVSQTDLVTGKEMNFTGALVGKQVTVHYVDANGNKLADDTSFTANVGSKIGVANISPNYTIDDVAYGAPDMGSLGIDSSKYNLISANDVTVSGSKSNDITLVYGTRQTATVRYLLQDPVTNATSRASLLDVVLNGWSNQAFSTAANYNKITTSVPGYSVNTYYLTHDANFDTIDDATKTQMIYLYLVPNKQTVTTTVKGLPTSYTKQIQDGTTTQSVYTDAVYNVVTPDDVAGYSVQVTDASGKVVYSKPYNDKATVNKLSNILVPAAAANTNTAYTITYTALSDSVKVFFTYTDPATHQKKPIDTKLIGLKTIANQPIQYTADGAPYIVMTGVTDQTVNFADIENVAGGYSWDGQTPTVTNSKTKTTSTAVVMTPDVEDAVTVNFTQAEVIATIYYLVERKDAKGNTYYERFAPLGSGTASTFIYKGYANTAMPADPATESQLYPSVSGYKFVRMNDGDNKEVVDATDANGVTNVLSQLPINVTSDTPIDDTPVGQLTDADYLLTAGHASTKILTVNNWNNNVFVIYQAQPQTALVRYVDQNGNAVPVPDSAPKTITGYTGADYLKFGSYTDKNKMTQAVTKEILTPSVTGYDTPTITDTASVAGKVNSGKVDSEGQIIWTPQSVEVTNSGVFGTQNTTVITVVYQAQPQRATVSYVDNNGRAVIYTDASGKPYSKTDVTGNVVDFGVNPDLPTELSGTTNENLVGKVTDAMKKAPAGYAYASTTADAVFDDKPDNQGDTQQVKVNFIAQAQTATVKYVYGTVDANGKFTALGNVPNNLAVSLQGVTGQKFEDASQYGDAVTNKKIAGYTRVGIEQGNGVFLAGDNTITVEYTADEATLRVLYYLLDSDNKANSYQMSTRDSKLMWPGDVPTGLTADQLADYQKTYTFEPGGTPAISLTALQGLHTDDKITLTNPSFKGYTLSTVDTDLSGLTLLSDGSYAVKAGTNAIAYYFRANMQIANVAFVDQQGNPIKGQDTRQVSGPSDSPINTDNKIQGWTKTDDTISYFDDIDDVDGKSSQSTVNVPYAPDPQWRAIDVTYPAALGKENITTPVVTDKSWTGQQFGKFDLKDYIVPGYTLLVDGSAMNELPAEDADATDNALDATTDAQVQVRHITYRADAAPLVVHYYLQTADGKKTTTSVLPDSTYTDVKYVTDAVVDVTGLHAAVTAPTGYLVSDDMDVSGLKKSAAGVYTENVGTNEITFYLKANKAKIDVTYTSDNTADGLARFNDQVKQLNLTSSLEGYVGQNVNEVTGYEALLNQKVAGYSFGKATINGVDYNTLEGALAAVDELKIPTMDDQGNITNANNTIQITFAADEQRVNVEFYVNQYANVVENGVLTKKSIGSPEKMPGSDQQTITIAGRTNEAVSYAAIQKYLSDATSGFTKYVYDQTEGKNQAPSDQVSVFDADANVDQVVKLAYEGKSTTYVAILLSTDQASAFSSTKTTDFLGVQQYLKAADGTLIRDSKGNPISIVGKDTSGYLVPLGMGNNSTSIVKNLGNFSIAKSTTDTTPLIMVETTAGTENPWSNVMTISGTASAPAAVQTASGTGNSIVVVKVNNATIQLPGTTETIPYGSGVDSKGNPGQSTWNYFYVTMRVQKDANGQTVYVDEQTGKTYTAADLSSGKTVISRTETGLDLALDGYFYDTSGQNSISYPGVYYNGSYGYVSDQSPWTIAYTTLPSQVQAGDDNSAQWITSARDSTKPVYGVFYYLKDAMQRLDVSYKTTDGKSLHDTLSITGKANTDVSTSENYQDALDIDKALQSSGYRRVSTADPMAGLKFDTVGVLPQVDSSNHIKYDGKGNVLFDTNGDYVPQDVTYVYQPYVQQAKVKVQILDDAGKVVSEKEIPLADGIVGGTIDTSSVTQGMKGYHLVRNDLAKTNTYNATGGQDSGVDSDPDVLYLQYVRDKQAVQVNFVDANGKTLQNSVLLTNDDATSAGSKIDYATVVKTIPGYKTILSDATLAQTNFDLVDNHGEMGSDGTQAGFDATPKQLNIVYQADAAKINVVYRVQQMAQDGTPIPGVFKTVTPSGTQSSIVGNFDGTYTLQTYNPDLAKQGYTFDDTLSGAITWSDGKTETGVDTLGDVTTYPNGAGPDGITKQGAISKTYTFDENDTQDTARTVYVTYRPEKYVFDIVYLVVDSTGNHHDVLVQESGYAGGFYSYNSPTLPLPAYITAGADQGNLNGPYGPQVNGFGLVWDATAGKWTDPDGLDTLRDEHDNVISVKPHLVIRYTPKTMSVTANYVLVDKNGNPVKGVVDPSKPAEGDNLADVYVHGNAVSTGAMGNAIVEDKDWYAVDTNGTVDKTKEITNIEESIKGYKLVNAGGDWTSSALTFDFDADGDGAHDIVPATWQAYVKYAQDVYEPYRLKQNAEADAFNKANAVDIAAGKIAAESKLEAWNLDNIQSTWSELGWNQNNNYDAVEYNEAAKKFNVDNADQIKLGVEAGGLAERNIVDTTKTSIVHEYQPAVNYVTFKYQVDPTITYTYKDSKGNVIDKGETVEGADGNLRYKSDNSPYIIHVTPTMLVNGGGEYTVKDTEADIAGFTRSDSGALTFTRNAYVASGILPDTNINVTFTAQPQKVVTSYVVDEANSAATKAALTDKLPGTDAVMVDPTTYNVAADGTKTAVAGTDYTVNATGKGAIPAGYIVSGISYNGKTIAVYNPTLKALVAGDDSAGTTVFTEAQEAVLAKSDAQPENDVVYTLLAKPQPLKVTYSYTTAGPTGWTAPKDAIKPSVAAPETVQTDDTYTVEVPTVDGYKASIKVTEADGTSTKYAATDFAKLTTADFTMPDGGRKYDVVYTPLQHNLNISYQMPANSVPMTQTTAPTQIVYTDQKVDLNKQFGNADGPLASLIPVGYRVSRIVVNGVDQAKQTWLDSGAVMQNADNTIVYVLSAMPQNLQVNYIFKNGNDNVSDAAKKKLDGLTFKQTTPAGNAYATTLDKNSYATNATFNLNVPTIDGYKAVVTMGGQSVSATNITMLGTGMTFDVTYVPQAQAVTKSFNGPAAALNRIAKADRTKVISDETTTATDLSFTVPADGPSDVPAGYKIDHITVDGKTVNSGDTFKVLAIVAGTTNNNIEYWLVPTEQLVTVDYQYIPTDETKYPNWQRPETTIEPGTTETKYATDSQYTIPVTVVPGYTAEIVEIAATATFSDAGVKTLNDYSGAQMAKTFTMDSVSHHYVVLYTPNKQTMNVYFKMAKVDANGNYDVTQADSFADANGAAPGQITGFSDESVDSAYVAKHVVSEGVDMPTVAGYKIANADKPYVPDARFDTDETKPQKAYYFYTPDKVQKANLTFTYAQGYDATAAPKLPAALSVKDGLTGTLVSFTKADGSTLKDADLYVPGYTYVISSPDNGYTSLTNLPKYTDADDVQEFTVTYTPIMQQVGFIQTGLDTTPAGLPKLVGYTGGKLGTDWAASAVDVDGNTEYGVVTANSSFDDVQPMLHVAGYEDPTFTVNYSDGTKDEIKTWAELKDVTLAMKAGATSDHELTVKSITVNYTKSNQEAVVRNLVGTGDAQVDNFAGKNWLGTGLSGTAITLNVTDADLAAFKPGYSYTVNGFATLADALANNAKYDYTDNGSATAADDSEKTYFDVVYTANQQSVPVNYVVKDSKGNTLSGDKLLFTKNFSNIVGKTDESFSDADVMTLTSDAMKQAGYAVAILDSKGNAIANTMNPDELIATLKSMSFSMATQAQWQDGFTVQYSPLATKAMVHYQVDASVTNKPTVSADTPINGFVGENYEFNAIPKIPGYTILVTRDDGALNDKGNYDATQNSISGTFNAADIAEDAVANYTVTYIPSSQNIKLHYDVTEPAGMSVPDNVILPGDSTPAVTTDTAYSLSSKPTPGYVISGVRVNNLDSSGNYVKTEYSLAEIENMPTKTVDQQTAGMKIYELPNGATVALSEFNAAGVPSVVTFGNTAKVANDGQLQTSSYDVVLTPTEQQYTADYSWADATAPHGDKTLHANVAATLVYTDQGYSLEVPGVAGYKVSVEGKAANGSLTGDIAKRIVNGKLALQMGSENIDYKIVYTALPQYIKISYDTSLLTDAELADVKAKQTDLTDGSIDGQTDLKLNDATNVTYANAMVNVPDGYIFMVVDAKGQVVDTTGASMTDDSKGPFLVNQAKTLDLSQLTNTFAVDADGKLLNDTYRVIYVPAMQDQDITFVTPVDPITNKATEVPALPQRSAGTKIAFGNLDLSAQEIPGYTMQIHKATATGELVTVDDLANELADSTAANFETNDKGEISSVDTAPQNYVVTYVANKDQKASLKIVNKPVSASDLSIVDPITNGETDAKVNFGITQKDLYVPGYTFVVTLDGDKDAEPVNIDDLFFTRDETDNQAYTVTYTPISQTVHVNYLPGGLTAEQQASVPGSVADFTLSGNTDTAYASATVSGATSAVVSGRPGYTFEITAGTGSSASVVVSSAASDTSYDFAGSSAGSFVVSGVADSMGVASSEGLVTPEYDVTYTALPQEMNVTYSVAGDVTDAQQKYVDATTTDNPKVMTATTDALLSVATATTMIIRHVDGYTFMIYKKKADGTRGEALDMKPQTSDFDLATNALTSGQLFAVGADGKLTMPGYDVVYTPDQQKATVVFKDLTTGETLTASEVALTGTSDGDMDFTDAKVTLAGLEAKHYYVVTDLPASEAFDHADNEDQTITVELRHEIADHSETKMVTSTVTYEGVKPAQAASEKTATVTHTYQTDEVTNDRILAADSAKYADDAKYKADTYAVATDDDATIDAQTGDLTFNDVKSPVVPGYTADKLTVQNKTATKVAADGTISYDDVATVVNYTAHAQKATVVFKDLTTSETLTASDVALTGTSDGDIDFTDAKATLAGLEAKHYY</sequence>
<feature type="compositionally biased region" description="Basic and acidic residues" evidence="3">
    <location>
        <begin position="46"/>
        <end position="56"/>
    </location>
</feature>
<dbReference type="Gene3D" id="3.10.20.320">
    <property type="entry name" value="Putative peptidoglycan bound protein (lpxtg motif)"/>
    <property type="match status" value="2"/>
</dbReference>
<feature type="region of interest" description="Disordered" evidence="3">
    <location>
        <begin position="1701"/>
        <end position="1721"/>
    </location>
</feature>
<protein>
    <submittedName>
        <fullName evidence="9">KxYKxGKxW signal peptide domain-containing protein</fullName>
    </submittedName>
</protein>
<feature type="non-terminal residue" evidence="9">
    <location>
        <position position="5558"/>
    </location>
</feature>
<evidence type="ECO:0000313" key="8">
    <source>
        <dbReference type="EMBL" id="MBJ7633316.1"/>
    </source>
</evidence>
<feature type="region of interest" description="Disordered" evidence="3">
    <location>
        <begin position="86"/>
        <end position="153"/>
    </location>
</feature>
<feature type="domain" description="Mub B2-like" evidence="7">
    <location>
        <begin position="5381"/>
        <end position="5507"/>
    </location>
</feature>
<organism evidence="9 10">
    <name type="scientific">Weissella confusa</name>
    <name type="common">Lactobacillus confusus</name>
    <dbReference type="NCBI Taxonomy" id="1583"/>
    <lineage>
        <taxon>Bacteria</taxon>
        <taxon>Bacillati</taxon>
        <taxon>Bacillota</taxon>
        <taxon>Bacilli</taxon>
        <taxon>Lactobacillales</taxon>
        <taxon>Lactobacillaceae</taxon>
        <taxon>Weissella</taxon>
    </lineage>
</organism>
<gene>
    <name evidence="9" type="ORF">HAU20_09835</name>
    <name evidence="8" type="ORF">HAU43_09510</name>
</gene>
<feature type="domain" description="MucBP" evidence="5">
    <location>
        <begin position="2635"/>
        <end position="2702"/>
    </location>
</feature>
<dbReference type="Pfam" id="PF17965">
    <property type="entry name" value="MucBP_2"/>
    <property type="match status" value="1"/>
</dbReference>
<dbReference type="InterPro" id="IPR041495">
    <property type="entry name" value="Mub_B2"/>
</dbReference>
<proteinExistence type="predicted"/>
<dbReference type="Pfam" id="PF19258">
    <property type="entry name" value="KxYKxGKxW_sig"/>
    <property type="match status" value="1"/>
</dbReference>
<dbReference type="InterPro" id="IPR009459">
    <property type="entry name" value="MucBP_dom"/>
</dbReference>
<dbReference type="NCBIfam" id="TIGR03715">
    <property type="entry name" value="KxYKxGKxW"/>
    <property type="match status" value="1"/>
</dbReference>
<evidence type="ECO:0000259" key="6">
    <source>
        <dbReference type="Pfam" id="PF17965"/>
    </source>
</evidence>
<feature type="region of interest" description="Disordered" evidence="3">
    <location>
        <begin position="397"/>
        <end position="430"/>
    </location>
</feature>
<dbReference type="Proteomes" id="UP000728106">
    <property type="component" value="Unassembled WGS sequence"/>
</dbReference>
<feature type="chain" id="PRO_5044704513" evidence="4">
    <location>
        <begin position="48"/>
        <end position="5558"/>
    </location>
</feature>
<dbReference type="EMBL" id="JAAOCP010000014">
    <property type="protein sequence ID" value="MBJ7639672.1"/>
    <property type="molecule type" value="Genomic_DNA"/>
</dbReference>
<evidence type="ECO:0000259" key="7">
    <source>
        <dbReference type="Pfam" id="PF17966"/>
    </source>
</evidence>
<dbReference type="InterPro" id="IPR041558">
    <property type="entry name" value="MucBP_2"/>
</dbReference>
<feature type="domain" description="Mucin binding" evidence="6">
    <location>
        <begin position="5302"/>
        <end position="5377"/>
    </location>
</feature>
<comment type="caution">
    <text evidence="9">The sequence shown here is derived from an EMBL/GenBank/DDBJ whole genome shotgun (WGS) entry which is preliminary data.</text>
</comment>
<keyword evidence="10" id="KW-1185">Reference proteome</keyword>
<dbReference type="Proteomes" id="UP000808038">
    <property type="component" value="Unassembled WGS sequence"/>
</dbReference>
<feature type="domain" description="MucBP" evidence="5">
    <location>
        <begin position="4428"/>
        <end position="4491"/>
    </location>
</feature>
<dbReference type="EMBL" id="JAAOCX010000014">
    <property type="protein sequence ID" value="MBJ7633316.1"/>
    <property type="molecule type" value="Genomic_DNA"/>
</dbReference>
<feature type="compositionally biased region" description="Polar residues" evidence="3">
    <location>
        <begin position="57"/>
        <end position="70"/>
    </location>
</feature>
<feature type="domain" description="MucBP" evidence="5">
    <location>
        <begin position="750"/>
        <end position="830"/>
    </location>
</feature>
<keyword evidence="1 4" id="KW-0732">Signal</keyword>
<feature type="compositionally biased region" description="Low complexity" evidence="3">
    <location>
        <begin position="397"/>
        <end position="412"/>
    </location>
</feature>
<keyword evidence="2" id="KW-0677">Repeat</keyword>
<accession>A0AA40YSC4</accession>
<dbReference type="Pfam" id="PF06458">
    <property type="entry name" value="MucBP"/>
    <property type="match status" value="5"/>
</dbReference>
<feature type="signal peptide" evidence="4">
    <location>
        <begin position="1"/>
        <end position="47"/>
    </location>
</feature>
<evidence type="ECO:0000313" key="9">
    <source>
        <dbReference type="EMBL" id="MBJ7639672.1"/>
    </source>
</evidence>
<dbReference type="Pfam" id="PF17966">
    <property type="entry name" value="Muc_B2"/>
    <property type="match status" value="1"/>
</dbReference>
<feature type="domain" description="MucBP" evidence="5">
    <location>
        <begin position="1528"/>
        <end position="1561"/>
    </location>
</feature>
<feature type="domain" description="MucBP" evidence="5">
    <location>
        <begin position="2446"/>
        <end position="2546"/>
    </location>
</feature>
<dbReference type="Gene3D" id="2.60.40.4300">
    <property type="match status" value="1"/>
</dbReference>
<dbReference type="Gene3D" id="3.10.20.470">
    <property type="match status" value="2"/>
</dbReference>
<reference evidence="9" key="1">
    <citation type="submission" date="2020-02" db="EMBL/GenBank/DDBJ databases">
        <authorList>
            <person name="Fontana A."/>
            <person name="Patrone V."/>
            <person name="Morelli L."/>
        </authorList>
    </citation>
    <scope>NUCLEOTIDE SEQUENCE</scope>
    <source>
        <strain evidence="8">CCUG 30943</strain>
        <strain evidence="9">CCUG 43002</strain>
    </source>
</reference>